<dbReference type="STRING" id="669874.A0A1E4TSG0"/>
<keyword evidence="3" id="KW-1185">Reference proteome</keyword>
<dbReference type="InterPro" id="IPR035426">
    <property type="entry name" value="Gemin2/Brr1"/>
</dbReference>
<sequence length="292" mass="33636">MSQKRLFAKEAESGDEQDCVQKKKPKRNGSDEGEEGNDNIDFGVDEQDQQYVQGPLDPLFGQHRAFPIDIDIDAIVASGGNSGNSGEFPKDVHTYLAMVRLEAEKSDGFMFTKNETKSIDNTCDSDLKEIEFKDSNSNFKEFEAWRGEAVEKYTFLKIKFNSKKIQDKFSMPQDKLLNLMPSSVKDWKAMVTGQNPNLQILYNLDLSYKFKLINYFQRWLNRSINKFFIKWVFTLLLLIPSLLDYSNMAILRSLAKKSKKLLEFVTNKETKVLMDWIVTIAAQVYGQKDLLL</sequence>
<dbReference type="AlphaFoldDB" id="A0A1E4TSG0"/>
<dbReference type="GO" id="GO:0000387">
    <property type="term" value="P:spliceosomal snRNP assembly"/>
    <property type="evidence" value="ECO:0007669"/>
    <property type="project" value="InterPro"/>
</dbReference>
<dbReference type="EMBL" id="KV454015">
    <property type="protein sequence ID" value="ODV94680.1"/>
    <property type="molecule type" value="Genomic_DNA"/>
</dbReference>
<feature type="region of interest" description="Disordered" evidence="1">
    <location>
        <begin position="1"/>
        <end position="44"/>
    </location>
</feature>
<reference evidence="3" key="1">
    <citation type="submission" date="2016-05" db="EMBL/GenBank/DDBJ databases">
        <title>Comparative genomics of biotechnologically important yeasts.</title>
        <authorList>
            <consortium name="DOE Joint Genome Institute"/>
            <person name="Riley R."/>
            <person name="Haridas S."/>
            <person name="Wolfe K.H."/>
            <person name="Lopes M.R."/>
            <person name="Hittinger C.T."/>
            <person name="Goker M."/>
            <person name="Salamov A."/>
            <person name="Wisecaver J."/>
            <person name="Long T.M."/>
            <person name="Aerts A.L."/>
            <person name="Barry K."/>
            <person name="Choi C."/>
            <person name="Clum A."/>
            <person name="Coughlan A.Y."/>
            <person name="Deshpande S."/>
            <person name="Douglass A.P."/>
            <person name="Hanson S.J."/>
            <person name="Klenk H.-P."/>
            <person name="Labutti K."/>
            <person name="Lapidus A."/>
            <person name="Lindquist E."/>
            <person name="Lipzen A."/>
            <person name="Meier-Kolthoff J.P."/>
            <person name="Ohm R.A."/>
            <person name="Otillar R.P."/>
            <person name="Pangilinan J."/>
            <person name="Peng Y."/>
            <person name="Rokas A."/>
            <person name="Rosa C.A."/>
            <person name="Scheuner C."/>
            <person name="Sibirny A.A."/>
            <person name="Slot J.C."/>
            <person name="Stielow J.B."/>
            <person name="Sun H."/>
            <person name="Kurtzman C.P."/>
            <person name="Blackwell M."/>
            <person name="Grigoriev I.V."/>
            <person name="Jeffries T.W."/>
        </authorList>
    </citation>
    <scope>NUCLEOTIDE SEQUENCE [LARGE SCALE GENOMIC DNA]</scope>
    <source>
        <strain evidence="3">NRRL Y-2460</strain>
    </source>
</reference>
<feature type="compositionally biased region" description="Acidic residues" evidence="1">
    <location>
        <begin position="31"/>
        <end position="44"/>
    </location>
</feature>
<gene>
    <name evidence="2" type="ORF">PACTADRAFT_34427</name>
</gene>
<organism evidence="2 3">
    <name type="scientific">Pachysolen tannophilus NRRL Y-2460</name>
    <dbReference type="NCBI Taxonomy" id="669874"/>
    <lineage>
        <taxon>Eukaryota</taxon>
        <taxon>Fungi</taxon>
        <taxon>Dikarya</taxon>
        <taxon>Ascomycota</taxon>
        <taxon>Saccharomycotina</taxon>
        <taxon>Pichiomycetes</taxon>
        <taxon>Pachysolenaceae</taxon>
        <taxon>Pachysolen</taxon>
    </lineage>
</organism>
<dbReference type="Pfam" id="PF04938">
    <property type="entry name" value="SIP1"/>
    <property type="match status" value="1"/>
</dbReference>
<name>A0A1E4TSG0_PACTA</name>
<dbReference type="Gene3D" id="1.20.58.1070">
    <property type="match status" value="1"/>
</dbReference>
<evidence type="ECO:0000256" key="1">
    <source>
        <dbReference type="SAM" id="MobiDB-lite"/>
    </source>
</evidence>
<proteinExistence type="predicted"/>
<evidence type="ECO:0000313" key="3">
    <source>
        <dbReference type="Proteomes" id="UP000094236"/>
    </source>
</evidence>
<dbReference type="OrthoDB" id="428895at2759"/>
<accession>A0A1E4TSG0</accession>
<protein>
    <submittedName>
        <fullName evidence="2">Uncharacterized protein</fullName>
    </submittedName>
</protein>
<evidence type="ECO:0000313" key="2">
    <source>
        <dbReference type="EMBL" id="ODV94680.1"/>
    </source>
</evidence>
<dbReference type="Proteomes" id="UP000094236">
    <property type="component" value="Unassembled WGS sequence"/>
</dbReference>